<feature type="region of interest" description="Disordered" evidence="1">
    <location>
        <begin position="26"/>
        <end position="61"/>
    </location>
</feature>
<evidence type="ECO:0000313" key="3">
    <source>
        <dbReference type="Proteomes" id="UP001187315"/>
    </source>
</evidence>
<keyword evidence="3" id="KW-1185">Reference proteome</keyword>
<evidence type="ECO:0000313" key="2">
    <source>
        <dbReference type="EMBL" id="KAK2846075.1"/>
    </source>
</evidence>
<dbReference type="EMBL" id="JAVHJS010000010">
    <property type="protein sequence ID" value="KAK2846075.1"/>
    <property type="molecule type" value="Genomic_DNA"/>
</dbReference>
<feature type="compositionally biased region" description="Polar residues" evidence="1">
    <location>
        <begin position="52"/>
        <end position="61"/>
    </location>
</feature>
<sequence length="61" mass="6826">MRAAILNYVIENASIETHHCVSFERQEPDGQTLRASPQQLSCPDDWSPVMSHESSPGVSWV</sequence>
<gene>
    <name evidence="2" type="ORF">Q7C36_010929</name>
</gene>
<evidence type="ECO:0000256" key="1">
    <source>
        <dbReference type="SAM" id="MobiDB-lite"/>
    </source>
</evidence>
<name>A0AA88MX80_TACVA</name>
<comment type="caution">
    <text evidence="2">The sequence shown here is derived from an EMBL/GenBank/DDBJ whole genome shotgun (WGS) entry which is preliminary data.</text>
</comment>
<accession>A0AA88MX80</accession>
<dbReference type="AlphaFoldDB" id="A0AA88MX80"/>
<proteinExistence type="predicted"/>
<organism evidence="2 3">
    <name type="scientific">Tachysurus vachellii</name>
    <name type="common">Darkbarbel catfish</name>
    <name type="synonym">Pelteobagrus vachellii</name>
    <dbReference type="NCBI Taxonomy" id="175792"/>
    <lineage>
        <taxon>Eukaryota</taxon>
        <taxon>Metazoa</taxon>
        <taxon>Chordata</taxon>
        <taxon>Craniata</taxon>
        <taxon>Vertebrata</taxon>
        <taxon>Euteleostomi</taxon>
        <taxon>Actinopterygii</taxon>
        <taxon>Neopterygii</taxon>
        <taxon>Teleostei</taxon>
        <taxon>Ostariophysi</taxon>
        <taxon>Siluriformes</taxon>
        <taxon>Bagridae</taxon>
        <taxon>Tachysurus</taxon>
    </lineage>
</organism>
<dbReference type="Proteomes" id="UP001187315">
    <property type="component" value="Unassembled WGS sequence"/>
</dbReference>
<protein>
    <submittedName>
        <fullName evidence="2">Uncharacterized protein</fullName>
    </submittedName>
</protein>
<reference evidence="2" key="1">
    <citation type="submission" date="2023-08" db="EMBL/GenBank/DDBJ databases">
        <title>Pelteobagrus vachellii genome.</title>
        <authorList>
            <person name="Liu H."/>
        </authorList>
    </citation>
    <scope>NUCLEOTIDE SEQUENCE</scope>
    <source>
        <strain evidence="2">PRFRI_2022a</strain>
        <tissue evidence="2">Muscle</tissue>
    </source>
</reference>